<feature type="modified residue" description="4-aspartylphosphate" evidence="1">
    <location>
        <position position="58"/>
    </location>
</feature>
<dbReference type="InterPro" id="IPR001789">
    <property type="entry name" value="Sig_transdc_resp-reg_receiver"/>
</dbReference>
<sequence>MPIHTIWLADDDADDCMLFGDAIAELGAGPSVVCVGNGVELMDKLQHVSHVPDVLFLDVNMPVKDGLTCLAEIKGDERFKDLPIVIWSTSAQPEAVRQAFELGARLFMKKPYNFNKLTSLLEGVLQLNLHAVVSQGDFLVGK</sequence>
<dbReference type="SMART" id="SM00448">
    <property type="entry name" value="REC"/>
    <property type="match status" value="1"/>
</dbReference>
<dbReference type="EMBL" id="JAHESC010000001">
    <property type="protein sequence ID" value="MBT1685002.1"/>
    <property type="molecule type" value="Genomic_DNA"/>
</dbReference>
<feature type="domain" description="Response regulatory" evidence="2">
    <location>
        <begin position="5"/>
        <end position="125"/>
    </location>
</feature>
<dbReference type="Gene3D" id="3.40.50.2300">
    <property type="match status" value="1"/>
</dbReference>
<dbReference type="AlphaFoldDB" id="A0AAP2D9C0"/>
<protein>
    <submittedName>
        <fullName evidence="3">Response regulator</fullName>
    </submittedName>
</protein>
<keyword evidence="1" id="KW-0597">Phosphoprotein</keyword>
<reference evidence="3 4" key="1">
    <citation type="submission" date="2021-05" db="EMBL/GenBank/DDBJ databases">
        <title>A Polyphasic approach of four new species of the genus Ohtaekwangia: Ohtaekwangia histidinii sp. nov., Ohtaekwangia cretensis sp. nov., Ohtaekwangia indiensis sp. nov., Ohtaekwangia reichenbachii sp. nov. from diverse environment.</title>
        <authorList>
            <person name="Octaviana S."/>
        </authorList>
    </citation>
    <scope>NUCLEOTIDE SEQUENCE [LARGE SCALE GENOMIC DNA]</scope>
    <source>
        <strain evidence="3 4">PWU37</strain>
    </source>
</reference>
<name>A0AAP2D9C0_9BACT</name>
<dbReference type="InterPro" id="IPR011006">
    <property type="entry name" value="CheY-like_superfamily"/>
</dbReference>
<dbReference type="InterPro" id="IPR052893">
    <property type="entry name" value="TCS_response_regulator"/>
</dbReference>
<keyword evidence="4" id="KW-1185">Reference proteome</keyword>
<proteinExistence type="predicted"/>
<evidence type="ECO:0000259" key="2">
    <source>
        <dbReference type="PROSITE" id="PS50110"/>
    </source>
</evidence>
<comment type="caution">
    <text evidence="3">The sequence shown here is derived from an EMBL/GenBank/DDBJ whole genome shotgun (WGS) entry which is preliminary data.</text>
</comment>
<dbReference type="RefSeq" id="WP_254088257.1">
    <property type="nucleotide sequence ID" value="NZ_JAHESC010000001.1"/>
</dbReference>
<evidence type="ECO:0000313" key="4">
    <source>
        <dbReference type="Proteomes" id="UP001319180"/>
    </source>
</evidence>
<evidence type="ECO:0000256" key="1">
    <source>
        <dbReference type="PROSITE-ProRule" id="PRU00169"/>
    </source>
</evidence>
<dbReference type="Proteomes" id="UP001319180">
    <property type="component" value="Unassembled WGS sequence"/>
</dbReference>
<dbReference type="PROSITE" id="PS50110">
    <property type="entry name" value="RESPONSE_REGULATORY"/>
    <property type="match status" value="1"/>
</dbReference>
<organism evidence="3 4">
    <name type="scientific">Dawidia soli</name>
    <dbReference type="NCBI Taxonomy" id="2782352"/>
    <lineage>
        <taxon>Bacteria</taxon>
        <taxon>Pseudomonadati</taxon>
        <taxon>Bacteroidota</taxon>
        <taxon>Cytophagia</taxon>
        <taxon>Cytophagales</taxon>
        <taxon>Chryseotaleaceae</taxon>
        <taxon>Dawidia</taxon>
    </lineage>
</organism>
<evidence type="ECO:0000313" key="3">
    <source>
        <dbReference type="EMBL" id="MBT1685002.1"/>
    </source>
</evidence>
<dbReference type="SUPFAM" id="SSF52172">
    <property type="entry name" value="CheY-like"/>
    <property type="match status" value="1"/>
</dbReference>
<gene>
    <name evidence="3" type="ORF">KK078_00465</name>
</gene>
<dbReference type="Pfam" id="PF00072">
    <property type="entry name" value="Response_reg"/>
    <property type="match status" value="1"/>
</dbReference>
<accession>A0AAP2D9C0</accession>
<dbReference type="GO" id="GO:0000160">
    <property type="term" value="P:phosphorelay signal transduction system"/>
    <property type="evidence" value="ECO:0007669"/>
    <property type="project" value="InterPro"/>
</dbReference>
<dbReference type="PANTHER" id="PTHR44520">
    <property type="entry name" value="RESPONSE REGULATOR RCP1-RELATED"/>
    <property type="match status" value="1"/>
</dbReference>